<comment type="caution">
    <text evidence="2">The sequence shown here is derived from an EMBL/GenBank/DDBJ whole genome shotgun (WGS) entry which is preliminary data.</text>
</comment>
<keyword evidence="3" id="KW-1185">Reference proteome</keyword>
<gene>
    <name evidence="2" type="ORF">Afil01_28690</name>
</gene>
<feature type="region of interest" description="Disordered" evidence="1">
    <location>
        <begin position="1"/>
        <end position="75"/>
    </location>
</feature>
<reference evidence="2" key="1">
    <citation type="submission" date="2023-03" db="EMBL/GenBank/DDBJ databases">
        <title>Actinorhabdospora filicis NBRC 111898.</title>
        <authorList>
            <person name="Ichikawa N."/>
            <person name="Sato H."/>
            <person name="Tonouchi N."/>
        </authorList>
    </citation>
    <scope>NUCLEOTIDE SEQUENCE</scope>
    <source>
        <strain evidence="2">NBRC 111898</strain>
    </source>
</reference>
<accession>A0A9W6SLM9</accession>
<dbReference type="Proteomes" id="UP001165079">
    <property type="component" value="Unassembled WGS sequence"/>
</dbReference>
<evidence type="ECO:0000256" key="1">
    <source>
        <dbReference type="SAM" id="MobiDB-lite"/>
    </source>
</evidence>
<evidence type="ECO:0000313" key="3">
    <source>
        <dbReference type="Proteomes" id="UP001165079"/>
    </source>
</evidence>
<proteinExistence type="predicted"/>
<feature type="compositionally biased region" description="Basic and acidic residues" evidence="1">
    <location>
        <begin position="1"/>
        <end position="12"/>
    </location>
</feature>
<sequence length="75" mass="7866">MTASCRPREAGHRTATTISPERRRGTGVSCGQTSLSTARLAVNTGCSRGSNGKSGYGKDDDSRGRPDDKGGKHDK</sequence>
<protein>
    <submittedName>
        <fullName evidence="2">Uncharacterized protein</fullName>
    </submittedName>
</protein>
<dbReference type="EMBL" id="BSTX01000002">
    <property type="protein sequence ID" value="GLZ78062.1"/>
    <property type="molecule type" value="Genomic_DNA"/>
</dbReference>
<feature type="compositionally biased region" description="Basic and acidic residues" evidence="1">
    <location>
        <begin position="56"/>
        <end position="75"/>
    </location>
</feature>
<feature type="compositionally biased region" description="Polar residues" evidence="1">
    <location>
        <begin position="44"/>
        <end position="53"/>
    </location>
</feature>
<evidence type="ECO:0000313" key="2">
    <source>
        <dbReference type="EMBL" id="GLZ78062.1"/>
    </source>
</evidence>
<dbReference type="AlphaFoldDB" id="A0A9W6SLM9"/>
<name>A0A9W6SLM9_9ACTN</name>
<organism evidence="2 3">
    <name type="scientific">Actinorhabdospora filicis</name>
    <dbReference type="NCBI Taxonomy" id="1785913"/>
    <lineage>
        <taxon>Bacteria</taxon>
        <taxon>Bacillati</taxon>
        <taxon>Actinomycetota</taxon>
        <taxon>Actinomycetes</taxon>
        <taxon>Micromonosporales</taxon>
        <taxon>Micromonosporaceae</taxon>
        <taxon>Actinorhabdospora</taxon>
    </lineage>
</organism>